<sequence length="314" mass="35385">MQTTKLDILLYWLLNVTSAFLLSAAHNALFYVLDVRAIVTHFLHHLVTFVFLFVTCAPCISVKIEPETLKKALLPPFLTQIAVSLVSSRVHSGNRTGSLYLLRITDFIVTLVALKVSPRLLGPSVRNRVQWSIMIPVALSASLCWLEFGQIEYDTIGLLLTPILAVLQGLNIVFIRRSIRIFVSSSVHATFELFALYFSGTVAVGLALPAFVSYLQRNITYDASWESIDYTLMTLSILFMAAYKFSDLWLLGHVDLPVYLCLEHTKYFMASIGQWFIQNMAHATVYAAVGKLLFVTSSLRFWQSNDPLPKKQSH</sequence>
<keyword evidence="2" id="KW-1185">Reference proteome</keyword>
<feature type="transmembrane region" description="Helical" evidence="1">
    <location>
        <begin position="194"/>
        <end position="215"/>
    </location>
</feature>
<reference evidence="2" key="1">
    <citation type="journal article" date="2013" name="Genetics">
        <title>The draft genome and transcriptome of Panagrellus redivivus are shaped by the harsh demands of a free-living lifestyle.</title>
        <authorList>
            <person name="Srinivasan J."/>
            <person name="Dillman A.R."/>
            <person name="Macchietto M.G."/>
            <person name="Heikkinen L."/>
            <person name="Lakso M."/>
            <person name="Fracchia K.M."/>
            <person name="Antoshechkin I."/>
            <person name="Mortazavi A."/>
            <person name="Wong G."/>
            <person name="Sternberg P.W."/>
        </authorList>
    </citation>
    <scope>NUCLEOTIDE SEQUENCE [LARGE SCALE GENOMIC DNA]</scope>
    <source>
        <strain evidence="2">MT8872</strain>
    </source>
</reference>
<feature type="transmembrane region" description="Helical" evidence="1">
    <location>
        <begin position="129"/>
        <end position="149"/>
    </location>
</feature>
<feature type="transmembrane region" description="Helical" evidence="1">
    <location>
        <begin position="227"/>
        <end position="246"/>
    </location>
</feature>
<name>A0A7E5A2D1_PANRE</name>
<proteinExistence type="predicted"/>
<feature type="transmembrane region" description="Helical" evidence="1">
    <location>
        <begin position="283"/>
        <end position="302"/>
    </location>
</feature>
<dbReference type="WBParaSite" id="Pan_g9853.t1">
    <property type="protein sequence ID" value="Pan_g9853.t1"/>
    <property type="gene ID" value="Pan_g9853"/>
</dbReference>
<evidence type="ECO:0000313" key="2">
    <source>
        <dbReference type="Proteomes" id="UP000492821"/>
    </source>
</evidence>
<evidence type="ECO:0000313" key="3">
    <source>
        <dbReference type="WBParaSite" id="Pan_g9853.t1"/>
    </source>
</evidence>
<accession>A0A7E5A2D1</accession>
<protein>
    <submittedName>
        <fullName evidence="3">TPT domain-containing protein</fullName>
    </submittedName>
</protein>
<keyword evidence="1" id="KW-1133">Transmembrane helix</keyword>
<dbReference type="Proteomes" id="UP000492821">
    <property type="component" value="Unassembled WGS sequence"/>
</dbReference>
<organism evidence="2 3">
    <name type="scientific">Panagrellus redivivus</name>
    <name type="common">Microworm</name>
    <dbReference type="NCBI Taxonomy" id="6233"/>
    <lineage>
        <taxon>Eukaryota</taxon>
        <taxon>Metazoa</taxon>
        <taxon>Ecdysozoa</taxon>
        <taxon>Nematoda</taxon>
        <taxon>Chromadorea</taxon>
        <taxon>Rhabditida</taxon>
        <taxon>Tylenchina</taxon>
        <taxon>Panagrolaimomorpha</taxon>
        <taxon>Panagrolaimoidea</taxon>
        <taxon>Panagrolaimidae</taxon>
        <taxon>Panagrellus</taxon>
    </lineage>
</organism>
<feature type="transmembrane region" description="Helical" evidence="1">
    <location>
        <begin position="38"/>
        <end position="60"/>
    </location>
</feature>
<feature type="transmembrane region" description="Helical" evidence="1">
    <location>
        <begin position="97"/>
        <end position="117"/>
    </location>
</feature>
<evidence type="ECO:0000256" key="1">
    <source>
        <dbReference type="SAM" id="Phobius"/>
    </source>
</evidence>
<keyword evidence="1" id="KW-0472">Membrane</keyword>
<feature type="transmembrane region" description="Helical" evidence="1">
    <location>
        <begin position="155"/>
        <end position="174"/>
    </location>
</feature>
<reference evidence="3" key="2">
    <citation type="submission" date="2020-10" db="UniProtKB">
        <authorList>
            <consortium name="WormBaseParasite"/>
        </authorList>
    </citation>
    <scope>IDENTIFICATION</scope>
</reference>
<feature type="transmembrane region" description="Helical" evidence="1">
    <location>
        <begin position="12"/>
        <end position="32"/>
    </location>
</feature>
<keyword evidence="1" id="KW-0812">Transmembrane</keyword>
<dbReference type="AlphaFoldDB" id="A0A7E5A2D1"/>